<dbReference type="SUPFAM" id="SSF48452">
    <property type="entry name" value="TPR-like"/>
    <property type="match status" value="1"/>
</dbReference>
<evidence type="ECO:0000313" key="3">
    <source>
        <dbReference type="EMBL" id="KAK3285704.1"/>
    </source>
</evidence>
<dbReference type="EMBL" id="LGRX02001675">
    <property type="protein sequence ID" value="KAK3285704.1"/>
    <property type="molecule type" value="Genomic_DNA"/>
</dbReference>
<accession>A0AAE0GWN9</accession>
<proteinExistence type="predicted"/>
<feature type="region of interest" description="Disordered" evidence="2">
    <location>
        <begin position="338"/>
        <end position="362"/>
    </location>
</feature>
<feature type="non-terminal residue" evidence="3">
    <location>
        <position position="1"/>
    </location>
</feature>
<dbReference type="PROSITE" id="PS50005">
    <property type="entry name" value="TPR"/>
    <property type="match status" value="2"/>
</dbReference>
<dbReference type="InterPro" id="IPR019734">
    <property type="entry name" value="TPR_rpt"/>
</dbReference>
<feature type="repeat" description="TPR" evidence="1">
    <location>
        <begin position="44"/>
        <end position="77"/>
    </location>
</feature>
<feature type="region of interest" description="Disordered" evidence="2">
    <location>
        <begin position="290"/>
        <end position="326"/>
    </location>
</feature>
<dbReference type="InterPro" id="IPR011990">
    <property type="entry name" value="TPR-like_helical_dom_sf"/>
</dbReference>
<gene>
    <name evidence="3" type="ORF">CYMTET_6702</name>
</gene>
<keyword evidence="1" id="KW-0802">TPR repeat</keyword>
<dbReference type="Pfam" id="PF14559">
    <property type="entry name" value="TPR_19"/>
    <property type="match status" value="1"/>
</dbReference>
<evidence type="ECO:0000313" key="4">
    <source>
        <dbReference type="Proteomes" id="UP001190700"/>
    </source>
</evidence>
<dbReference type="InterPro" id="IPR052943">
    <property type="entry name" value="TMTC_O-mannosyl-trnsfr"/>
</dbReference>
<dbReference type="Proteomes" id="UP001190700">
    <property type="component" value="Unassembled WGS sequence"/>
</dbReference>
<comment type="caution">
    <text evidence="3">The sequence shown here is derived from an EMBL/GenBank/DDBJ whole genome shotgun (WGS) entry which is preliminary data.</text>
</comment>
<keyword evidence="4" id="KW-1185">Reference proteome</keyword>
<dbReference type="PANTHER" id="PTHR44809">
    <property type="match status" value="1"/>
</dbReference>
<evidence type="ECO:0000256" key="2">
    <source>
        <dbReference type="SAM" id="MobiDB-lite"/>
    </source>
</evidence>
<organism evidence="3 4">
    <name type="scientific">Cymbomonas tetramitiformis</name>
    <dbReference type="NCBI Taxonomy" id="36881"/>
    <lineage>
        <taxon>Eukaryota</taxon>
        <taxon>Viridiplantae</taxon>
        <taxon>Chlorophyta</taxon>
        <taxon>Pyramimonadophyceae</taxon>
        <taxon>Pyramimonadales</taxon>
        <taxon>Pyramimonadaceae</taxon>
        <taxon>Cymbomonas</taxon>
    </lineage>
</organism>
<feature type="compositionally biased region" description="Basic and acidic residues" evidence="2">
    <location>
        <begin position="131"/>
        <end position="153"/>
    </location>
</feature>
<evidence type="ECO:0008006" key="5">
    <source>
        <dbReference type="Google" id="ProtNLM"/>
    </source>
</evidence>
<feature type="repeat" description="TPR" evidence="1">
    <location>
        <begin position="10"/>
        <end position="43"/>
    </location>
</feature>
<feature type="region of interest" description="Disordered" evidence="2">
    <location>
        <begin position="131"/>
        <end position="163"/>
    </location>
</feature>
<dbReference type="Pfam" id="PF13374">
    <property type="entry name" value="TPR_10"/>
    <property type="match status" value="1"/>
</dbReference>
<evidence type="ECO:0000256" key="1">
    <source>
        <dbReference type="PROSITE-ProRule" id="PRU00339"/>
    </source>
</evidence>
<dbReference type="SMART" id="SM00028">
    <property type="entry name" value="TPR"/>
    <property type="match status" value="3"/>
</dbReference>
<dbReference type="Gene3D" id="1.25.40.10">
    <property type="entry name" value="Tetratricopeptide repeat domain"/>
    <property type="match status" value="1"/>
</dbReference>
<dbReference type="AlphaFoldDB" id="A0AAE0GWN9"/>
<name>A0AAE0GWN9_9CHLO</name>
<protein>
    <recommendedName>
        <fullName evidence="5">Tetratricopeptide repeat protein</fullName>
    </recommendedName>
</protein>
<dbReference type="PANTHER" id="PTHR44809:SF1">
    <property type="entry name" value="PROTEIN O-MANNOSYL-TRANSFERASE TMTC1"/>
    <property type="match status" value="1"/>
</dbReference>
<reference evidence="3 4" key="1">
    <citation type="journal article" date="2015" name="Genome Biol. Evol.">
        <title>Comparative Genomics of a Bacterivorous Green Alga Reveals Evolutionary Causalities and Consequences of Phago-Mixotrophic Mode of Nutrition.</title>
        <authorList>
            <person name="Burns J.A."/>
            <person name="Paasch A."/>
            <person name="Narechania A."/>
            <person name="Kim E."/>
        </authorList>
    </citation>
    <scope>NUCLEOTIDE SEQUENCE [LARGE SCALE GENOMIC DNA]</scope>
    <source>
        <strain evidence="3 4">PLY_AMNH</strain>
    </source>
</reference>
<sequence>RALAEKPDMLEALNNYAQLKSKQGDHVEAERLLQRAIQLQPSYVDAWFNLGNLRSAAGNVPSAEEAYRGALAQHPAHKGSINNLAIMLAKDGRYTDSIRIYETALGLPELSSDTELNKNLHIVIQAQHADAIRSERQDGGNRKKLEQPEEKEAMQSASMKKSKKGNKEAVDCFSLNNWFEENNWRNPPFGLIGQLLRANEVAVEPPSFWVLALRIDGSRVERWYSIINHGGEAPKYHIRIHRGWPASSMQGIIVKRTQKIPFDPMAVDDVAYQDITQFREKALALKAEAEKRASEVPTKRKSSTANDDVVELDKPSPKYAPDPCSAVIAPRKEVSKLASFLDSDDEEESSRTAVRRDLHNGR</sequence>